<dbReference type="Proteomes" id="UP000007752">
    <property type="component" value="Chromosome 1"/>
</dbReference>
<feature type="region of interest" description="Disordered" evidence="1">
    <location>
        <begin position="113"/>
        <end position="165"/>
    </location>
</feature>
<evidence type="ECO:0000313" key="2">
    <source>
        <dbReference type="EMBL" id="EEE53874.1"/>
    </source>
</evidence>
<evidence type="ECO:0000256" key="1">
    <source>
        <dbReference type="SAM" id="MobiDB-lite"/>
    </source>
</evidence>
<name>B9ESV8_ORYSJ</name>
<gene>
    <name evidence="2" type="ORF">OsJ_00375</name>
</gene>
<reference evidence="2" key="1">
    <citation type="journal article" date="2005" name="PLoS Biol.">
        <title>The genomes of Oryza sativa: a history of duplications.</title>
        <authorList>
            <person name="Yu J."/>
            <person name="Wang J."/>
            <person name="Lin W."/>
            <person name="Li S."/>
            <person name="Li H."/>
            <person name="Zhou J."/>
            <person name="Ni P."/>
            <person name="Dong W."/>
            <person name="Hu S."/>
            <person name="Zeng C."/>
            <person name="Zhang J."/>
            <person name="Zhang Y."/>
            <person name="Li R."/>
            <person name="Xu Z."/>
            <person name="Li S."/>
            <person name="Li X."/>
            <person name="Zheng H."/>
            <person name="Cong L."/>
            <person name="Lin L."/>
            <person name="Yin J."/>
            <person name="Geng J."/>
            <person name="Li G."/>
            <person name="Shi J."/>
            <person name="Liu J."/>
            <person name="Lv H."/>
            <person name="Li J."/>
            <person name="Wang J."/>
            <person name="Deng Y."/>
            <person name="Ran L."/>
            <person name="Shi X."/>
            <person name="Wang X."/>
            <person name="Wu Q."/>
            <person name="Li C."/>
            <person name="Ren X."/>
            <person name="Wang J."/>
            <person name="Wang X."/>
            <person name="Li D."/>
            <person name="Liu D."/>
            <person name="Zhang X."/>
            <person name="Ji Z."/>
            <person name="Zhao W."/>
            <person name="Sun Y."/>
            <person name="Zhang Z."/>
            <person name="Bao J."/>
            <person name="Han Y."/>
            <person name="Dong L."/>
            <person name="Ji J."/>
            <person name="Chen P."/>
            <person name="Wu S."/>
            <person name="Liu J."/>
            <person name="Xiao Y."/>
            <person name="Bu D."/>
            <person name="Tan J."/>
            <person name="Yang L."/>
            <person name="Ye C."/>
            <person name="Zhang J."/>
            <person name="Xu J."/>
            <person name="Zhou Y."/>
            <person name="Yu Y."/>
            <person name="Zhang B."/>
            <person name="Zhuang S."/>
            <person name="Wei H."/>
            <person name="Liu B."/>
            <person name="Lei M."/>
            <person name="Yu H."/>
            <person name="Li Y."/>
            <person name="Xu H."/>
            <person name="Wei S."/>
            <person name="He X."/>
            <person name="Fang L."/>
            <person name="Zhang Z."/>
            <person name="Zhang Y."/>
            <person name="Huang X."/>
            <person name="Su Z."/>
            <person name="Tong W."/>
            <person name="Li J."/>
            <person name="Tong Z."/>
            <person name="Li S."/>
            <person name="Ye J."/>
            <person name="Wang L."/>
            <person name="Fang L."/>
            <person name="Lei T."/>
            <person name="Chen C."/>
            <person name="Chen H."/>
            <person name="Xu Z."/>
            <person name="Li H."/>
            <person name="Huang H."/>
            <person name="Zhang F."/>
            <person name="Xu H."/>
            <person name="Li N."/>
            <person name="Zhao C."/>
            <person name="Li S."/>
            <person name="Dong L."/>
            <person name="Huang Y."/>
            <person name="Li L."/>
            <person name="Xi Y."/>
            <person name="Qi Q."/>
            <person name="Li W."/>
            <person name="Zhang B."/>
            <person name="Hu W."/>
            <person name="Zhang Y."/>
            <person name="Tian X."/>
            <person name="Jiao Y."/>
            <person name="Liang X."/>
            <person name="Jin J."/>
            <person name="Gao L."/>
            <person name="Zheng W."/>
            <person name="Hao B."/>
            <person name="Liu S."/>
            <person name="Wang W."/>
            <person name="Yuan L."/>
            <person name="Cao M."/>
            <person name="McDermott J."/>
            <person name="Samudrala R."/>
            <person name="Wang J."/>
            <person name="Wong G.K."/>
            <person name="Yang H."/>
        </authorList>
    </citation>
    <scope>NUCLEOTIDE SEQUENCE [LARGE SCALE GENOMIC DNA]</scope>
</reference>
<organism evidence="2">
    <name type="scientific">Oryza sativa subsp. japonica</name>
    <name type="common">Rice</name>
    <dbReference type="NCBI Taxonomy" id="39947"/>
    <lineage>
        <taxon>Eukaryota</taxon>
        <taxon>Viridiplantae</taxon>
        <taxon>Streptophyta</taxon>
        <taxon>Embryophyta</taxon>
        <taxon>Tracheophyta</taxon>
        <taxon>Spermatophyta</taxon>
        <taxon>Magnoliopsida</taxon>
        <taxon>Liliopsida</taxon>
        <taxon>Poales</taxon>
        <taxon>Poaceae</taxon>
        <taxon>BOP clade</taxon>
        <taxon>Oryzoideae</taxon>
        <taxon>Oryzeae</taxon>
        <taxon>Oryzinae</taxon>
        <taxon>Oryza</taxon>
        <taxon>Oryza sativa</taxon>
    </lineage>
</organism>
<accession>B9ESV8</accession>
<protein>
    <submittedName>
        <fullName evidence="2">Uncharacterized protein</fullName>
    </submittedName>
</protein>
<dbReference type="AlphaFoldDB" id="B9ESV8"/>
<reference evidence="2" key="2">
    <citation type="submission" date="2008-12" db="EMBL/GenBank/DDBJ databases">
        <title>Improved gene annotation of the rice (Oryza sativa) genomes.</title>
        <authorList>
            <person name="Wang J."/>
            <person name="Li R."/>
            <person name="Fan W."/>
            <person name="Huang Q."/>
            <person name="Zhang J."/>
            <person name="Zhou Y."/>
            <person name="Hu Y."/>
            <person name="Zi S."/>
            <person name="Li J."/>
            <person name="Ni P."/>
            <person name="Zheng H."/>
            <person name="Zhang Y."/>
            <person name="Zhao M."/>
            <person name="Hao Q."/>
            <person name="McDermott J."/>
            <person name="Samudrala R."/>
            <person name="Kristiansen K."/>
            <person name="Wong G.K.-S."/>
        </authorList>
    </citation>
    <scope>NUCLEOTIDE SEQUENCE</scope>
</reference>
<proteinExistence type="predicted"/>
<dbReference type="EMBL" id="CM000138">
    <property type="protein sequence ID" value="EEE53874.1"/>
    <property type="molecule type" value="Genomic_DNA"/>
</dbReference>
<sequence length="165" mass="17878">MGMTRRRTTPHRCAIPVLTTSTPLVLKDADLLPIDSGGYPKSSLSRTAPHRCAVPMLAISTPLVLDDADLFPTTAVVTPNPLARCYRRRLASSPRTLGRSSASARELANALLGKEGSLKGGRNTDPCGPGHLEEEGEDEQGLIEGEMAKGILTEEEHQRQLWRRA</sequence>